<dbReference type="RefSeq" id="WP_378286938.1">
    <property type="nucleotide sequence ID" value="NZ_JBHSON010000063.1"/>
</dbReference>
<accession>A0ABW1A6H8</accession>
<dbReference type="EMBL" id="JBHSON010000063">
    <property type="protein sequence ID" value="MFC5751066.1"/>
    <property type="molecule type" value="Genomic_DNA"/>
</dbReference>
<keyword evidence="3" id="KW-1185">Reference proteome</keyword>
<evidence type="ECO:0000313" key="2">
    <source>
        <dbReference type="EMBL" id="MFC5751066.1"/>
    </source>
</evidence>
<feature type="compositionally biased region" description="Polar residues" evidence="1">
    <location>
        <begin position="69"/>
        <end position="87"/>
    </location>
</feature>
<feature type="region of interest" description="Disordered" evidence="1">
    <location>
        <begin position="63"/>
        <end position="87"/>
    </location>
</feature>
<name>A0ABW1A6H8_9ACTN</name>
<comment type="caution">
    <text evidence="2">The sequence shown here is derived from an EMBL/GenBank/DDBJ whole genome shotgun (WGS) entry which is preliminary data.</text>
</comment>
<reference evidence="3" key="1">
    <citation type="journal article" date="2019" name="Int. J. Syst. Evol. Microbiol.">
        <title>The Global Catalogue of Microorganisms (GCM) 10K type strain sequencing project: providing services to taxonomists for standard genome sequencing and annotation.</title>
        <authorList>
            <consortium name="The Broad Institute Genomics Platform"/>
            <consortium name="The Broad Institute Genome Sequencing Center for Infectious Disease"/>
            <person name="Wu L."/>
            <person name="Ma J."/>
        </authorList>
    </citation>
    <scope>NUCLEOTIDE SEQUENCE [LARGE SCALE GENOMIC DNA]</scope>
    <source>
        <strain evidence="3">KCTC 42087</strain>
    </source>
</reference>
<sequence>MLHPVKDGPPVRQGAADVQMPNRSIYIRLGQDHIDAGLEPRLAAAGHAGLAASRRRIARVETEPAVTQRAIQPMQQAVPQNGSKRSR</sequence>
<evidence type="ECO:0000256" key="1">
    <source>
        <dbReference type="SAM" id="MobiDB-lite"/>
    </source>
</evidence>
<organism evidence="2 3">
    <name type="scientific">Actinomadura rugatobispora</name>
    <dbReference type="NCBI Taxonomy" id="1994"/>
    <lineage>
        <taxon>Bacteria</taxon>
        <taxon>Bacillati</taxon>
        <taxon>Actinomycetota</taxon>
        <taxon>Actinomycetes</taxon>
        <taxon>Streptosporangiales</taxon>
        <taxon>Thermomonosporaceae</taxon>
        <taxon>Actinomadura</taxon>
    </lineage>
</organism>
<protein>
    <submittedName>
        <fullName evidence="2">Uncharacterized protein</fullName>
    </submittedName>
</protein>
<gene>
    <name evidence="2" type="ORF">ACFPZN_36080</name>
</gene>
<dbReference type="Proteomes" id="UP001596074">
    <property type="component" value="Unassembled WGS sequence"/>
</dbReference>
<evidence type="ECO:0000313" key="3">
    <source>
        <dbReference type="Proteomes" id="UP001596074"/>
    </source>
</evidence>
<proteinExistence type="predicted"/>